<organism evidence="1 2">
    <name type="scientific">Armadillidium nasatum</name>
    <dbReference type="NCBI Taxonomy" id="96803"/>
    <lineage>
        <taxon>Eukaryota</taxon>
        <taxon>Metazoa</taxon>
        <taxon>Ecdysozoa</taxon>
        <taxon>Arthropoda</taxon>
        <taxon>Crustacea</taxon>
        <taxon>Multicrustacea</taxon>
        <taxon>Malacostraca</taxon>
        <taxon>Eumalacostraca</taxon>
        <taxon>Peracarida</taxon>
        <taxon>Isopoda</taxon>
        <taxon>Oniscidea</taxon>
        <taxon>Crinocheta</taxon>
        <taxon>Armadillidiidae</taxon>
        <taxon>Armadillidium</taxon>
    </lineage>
</organism>
<accession>A0A5N5T1J4</accession>
<feature type="non-terminal residue" evidence="1">
    <location>
        <position position="177"/>
    </location>
</feature>
<gene>
    <name evidence="1" type="ORF">Anas_06918</name>
</gene>
<dbReference type="AlphaFoldDB" id="A0A5N5T1J4"/>
<comment type="caution">
    <text evidence="1">The sequence shown here is derived from an EMBL/GenBank/DDBJ whole genome shotgun (WGS) entry which is preliminary data.</text>
</comment>
<feature type="non-terminal residue" evidence="1">
    <location>
        <position position="1"/>
    </location>
</feature>
<dbReference type="EMBL" id="SEYY01016291">
    <property type="protein sequence ID" value="KAB7499859.1"/>
    <property type="molecule type" value="Genomic_DNA"/>
</dbReference>
<evidence type="ECO:0000313" key="1">
    <source>
        <dbReference type="EMBL" id="KAB7499859.1"/>
    </source>
</evidence>
<evidence type="ECO:0000313" key="2">
    <source>
        <dbReference type="Proteomes" id="UP000326759"/>
    </source>
</evidence>
<protein>
    <submittedName>
        <fullName evidence="1">Uncharacterized protein</fullName>
    </submittedName>
</protein>
<reference evidence="1 2" key="1">
    <citation type="journal article" date="2019" name="PLoS Biol.">
        <title>Sex chromosomes control vertical transmission of feminizing Wolbachia symbionts in an isopod.</title>
        <authorList>
            <person name="Becking T."/>
            <person name="Chebbi M.A."/>
            <person name="Giraud I."/>
            <person name="Moumen B."/>
            <person name="Laverre T."/>
            <person name="Caubet Y."/>
            <person name="Peccoud J."/>
            <person name="Gilbert C."/>
            <person name="Cordaux R."/>
        </authorList>
    </citation>
    <scope>NUCLEOTIDE SEQUENCE [LARGE SCALE GENOMIC DNA]</scope>
    <source>
        <strain evidence="1">ANa2</strain>
        <tissue evidence="1">Whole body excluding digestive tract and cuticle</tissue>
    </source>
</reference>
<proteinExistence type="predicted"/>
<name>A0A5N5T1J4_9CRUS</name>
<keyword evidence="2" id="KW-1185">Reference proteome</keyword>
<dbReference type="Proteomes" id="UP000326759">
    <property type="component" value="Unassembled WGS sequence"/>
</dbReference>
<sequence length="177" mass="19201">LFCVAGQQQFRAFAIGHRPILDTRFSEQLLRMKGETIPSSLSYKVPYPHSASNVQESSQSMGIANTEGHWPAYGASHYPSYISGSLAVGNNHSALQAGFSSGQSLQYPVELNQQVPAMDAVGPHIPSGVGENSNATGEYDSLIHSSQSPQRSEFMISRHHPTGEHMIGRHNPTAENK</sequence>